<feature type="transmembrane region" description="Helical" evidence="2">
    <location>
        <begin position="144"/>
        <end position="162"/>
    </location>
</feature>
<organism evidence="3 4">
    <name type="scientific">Seminavis robusta</name>
    <dbReference type="NCBI Taxonomy" id="568900"/>
    <lineage>
        <taxon>Eukaryota</taxon>
        <taxon>Sar</taxon>
        <taxon>Stramenopiles</taxon>
        <taxon>Ochrophyta</taxon>
        <taxon>Bacillariophyta</taxon>
        <taxon>Bacillariophyceae</taxon>
        <taxon>Bacillariophycidae</taxon>
        <taxon>Naviculales</taxon>
        <taxon>Naviculaceae</taxon>
        <taxon>Seminavis</taxon>
    </lineage>
</organism>
<feature type="transmembrane region" description="Helical" evidence="2">
    <location>
        <begin position="109"/>
        <end position="132"/>
    </location>
</feature>
<dbReference type="OrthoDB" id="195817at2759"/>
<keyword evidence="4" id="KW-1185">Reference proteome</keyword>
<keyword evidence="2" id="KW-0812">Transmembrane</keyword>
<feature type="transmembrane region" description="Helical" evidence="2">
    <location>
        <begin position="221"/>
        <end position="242"/>
    </location>
</feature>
<evidence type="ECO:0000313" key="4">
    <source>
        <dbReference type="Proteomes" id="UP001153069"/>
    </source>
</evidence>
<dbReference type="EMBL" id="CAICTM010000087">
    <property type="protein sequence ID" value="CAB9500652.1"/>
    <property type="molecule type" value="Genomic_DNA"/>
</dbReference>
<feature type="transmembrane region" description="Helical" evidence="2">
    <location>
        <begin position="45"/>
        <end position="66"/>
    </location>
</feature>
<feature type="region of interest" description="Disordered" evidence="1">
    <location>
        <begin position="275"/>
        <end position="311"/>
    </location>
</feature>
<evidence type="ECO:0000256" key="1">
    <source>
        <dbReference type="SAM" id="MobiDB-lite"/>
    </source>
</evidence>
<feature type="transmembrane region" description="Helical" evidence="2">
    <location>
        <begin position="78"/>
        <end position="97"/>
    </location>
</feature>
<keyword evidence="2" id="KW-1133">Transmembrane helix</keyword>
<accession>A0A9N8H5K7</accession>
<protein>
    <submittedName>
        <fullName evidence="3">Uncharacterized protein</fullName>
    </submittedName>
</protein>
<sequence>MNEQYVIDFLTGKLPYTMELTILCQAFTGAMAVRGGRNKYGQLHWFHAFVLSAMTGFSGGLFNFLWMGKPTSMISNDVVFASVVIAFVSVNYVPFFFQFVSLLPVKMVITAWAMLFRSLGLCSFTSNAFNAFKDSPSKYYPVPVFGPIWYGVMLGNMGGFALKGVDGHLSGGVPWPFQNGMFCGPFFLFYALDDKGPIGEIVRSTIAPLHDFLPDLDHRGFAVFCVGLFMQVIAILQLPLFFGPSFSPFVLVHKVVNSPLEAALSKEKSIEMQVKNIESTQSKQDDDSGVIKQQSTPAKGKKNKKGKKKKA</sequence>
<feature type="compositionally biased region" description="Basic residues" evidence="1">
    <location>
        <begin position="299"/>
        <end position="311"/>
    </location>
</feature>
<keyword evidence="2" id="KW-0472">Membrane</keyword>
<name>A0A9N8H5K7_9STRA</name>
<reference evidence="3" key="1">
    <citation type="submission" date="2020-06" db="EMBL/GenBank/DDBJ databases">
        <authorList>
            <consortium name="Plant Systems Biology data submission"/>
        </authorList>
    </citation>
    <scope>NUCLEOTIDE SEQUENCE</scope>
    <source>
        <strain evidence="3">D6</strain>
    </source>
</reference>
<evidence type="ECO:0000313" key="3">
    <source>
        <dbReference type="EMBL" id="CAB9500652.1"/>
    </source>
</evidence>
<dbReference type="AlphaFoldDB" id="A0A9N8H5K7"/>
<proteinExistence type="predicted"/>
<dbReference type="Proteomes" id="UP001153069">
    <property type="component" value="Unassembled WGS sequence"/>
</dbReference>
<evidence type="ECO:0000256" key="2">
    <source>
        <dbReference type="SAM" id="Phobius"/>
    </source>
</evidence>
<gene>
    <name evidence="3" type="ORF">SEMRO_88_G046720.1</name>
</gene>
<comment type="caution">
    <text evidence="3">The sequence shown here is derived from an EMBL/GenBank/DDBJ whole genome shotgun (WGS) entry which is preliminary data.</text>
</comment>